<feature type="region of interest" description="Disordered" evidence="2">
    <location>
        <begin position="1"/>
        <end position="53"/>
    </location>
</feature>
<dbReference type="GO" id="GO:0008270">
    <property type="term" value="F:zinc ion binding"/>
    <property type="evidence" value="ECO:0007669"/>
    <property type="project" value="UniProtKB-KW"/>
</dbReference>
<evidence type="ECO:0000313" key="5">
    <source>
        <dbReference type="Proteomes" id="UP000016923"/>
    </source>
</evidence>
<dbReference type="eggNOG" id="ENOG502SAWK">
    <property type="taxonomic scope" value="Eukaryota"/>
</dbReference>
<dbReference type="OrthoDB" id="4738706at2759"/>
<name>S3CPB5_OPHP1</name>
<organism evidence="4 5">
    <name type="scientific">Ophiostoma piceae (strain UAMH 11346)</name>
    <name type="common">Sap stain fungus</name>
    <dbReference type="NCBI Taxonomy" id="1262450"/>
    <lineage>
        <taxon>Eukaryota</taxon>
        <taxon>Fungi</taxon>
        <taxon>Dikarya</taxon>
        <taxon>Ascomycota</taxon>
        <taxon>Pezizomycotina</taxon>
        <taxon>Sordariomycetes</taxon>
        <taxon>Sordariomycetidae</taxon>
        <taxon>Ophiostomatales</taxon>
        <taxon>Ophiostomataceae</taxon>
        <taxon>Ophiostoma</taxon>
    </lineage>
</organism>
<evidence type="ECO:0000256" key="2">
    <source>
        <dbReference type="SAM" id="MobiDB-lite"/>
    </source>
</evidence>
<dbReference type="InterPro" id="IPR013087">
    <property type="entry name" value="Znf_C2H2_type"/>
</dbReference>
<keyword evidence="1" id="KW-0863">Zinc-finger</keyword>
<feature type="region of interest" description="Disordered" evidence="2">
    <location>
        <begin position="80"/>
        <end position="126"/>
    </location>
</feature>
<gene>
    <name evidence="4" type="ORF">F503_01181</name>
</gene>
<dbReference type="PANTHER" id="PTHR38166">
    <property type="entry name" value="C2H2-TYPE DOMAIN-CONTAINING PROTEIN-RELATED"/>
    <property type="match status" value="1"/>
</dbReference>
<sequence>MQIGTLITHEQEPSDADGTRAQHSQQCVYSHVNIPPGEGSPCDSPSNPRAPGEYIHTYIKKEPADNDIDAAEQQNSYTFVRNKQDTHHNHNLKRTSPDSDEEEDNAAVGTPDKRLRRLSDDPRPSTETVVHEFACPFYKRSRGRYCHQRSCRTSGWPSVHRVKEHLYRHHMHYVCDRCSKTFKIQENLREHLRQEVACMVSPRSVAEDAGFDAEIEKRLRSRKKIEGQNEVDKWNHMFRILFPSFNTKQPPSPFVEYSLSLQDDLNTQVVKDEDDGTSRAGHLQMMAMAAVAKQETGSKSPAHLANVANIADASMDLPPIVDGASRPEFTVYSHDGPEGVPPGLSYRSNTDPRILSRNAMYEMVQQQVWKVLSSMPNSPMAPIPHHP</sequence>
<evidence type="ECO:0000313" key="4">
    <source>
        <dbReference type="EMBL" id="EPE08398.1"/>
    </source>
</evidence>
<dbReference type="HOGENOM" id="CLU_060154_0_0_1"/>
<feature type="domain" description="C2H2-type" evidence="3">
    <location>
        <begin position="173"/>
        <end position="202"/>
    </location>
</feature>
<proteinExistence type="predicted"/>
<keyword evidence="1" id="KW-0479">Metal-binding</keyword>
<dbReference type="AlphaFoldDB" id="S3CPB5"/>
<dbReference type="Proteomes" id="UP000016923">
    <property type="component" value="Unassembled WGS sequence"/>
</dbReference>
<keyword evidence="1" id="KW-0862">Zinc</keyword>
<reference evidence="4 5" key="1">
    <citation type="journal article" date="2013" name="BMC Genomics">
        <title>The genome and transcriptome of the pine saprophyte Ophiostoma piceae, and a comparison with the bark beetle-associated pine pathogen Grosmannia clavigera.</title>
        <authorList>
            <person name="Haridas S."/>
            <person name="Wang Y."/>
            <person name="Lim L."/>
            <person name="Massoumi Alamouti S."/>
            <person name="Jackman S."/>
            <person name="Docking R."/>
            <person name="Robertson G."/>
            <person name="Birol I."/>
            <person name="Bohlmann J."/>
            <person name="Breuil C."/>
        </authorList>
    </citation>
    <scope>NUCLEOTIDE SEQUENCE [LARGE SCALE GENOMIC DNA]</scope>
    <source>
        <strain evidence="4 5">UAMH 11346</strain>
    </source>
</reference>
<dbReference type="PROSITE" id="PS50157">
    <property type="entry name" value="ZINC_FINGER_C2H2_2"/>
    <property type="match status" value="1"/>
</dbReference>
<protein>
    <recommendedName>
        <fullName evidence="3">C2H2-type domain-containing protein</fullName>
    </recommendedName>
</protein>
<evidence type="ECO:0000256" key="1">
    <source>
        <dbReference type="PROSITE-ProRule" id="PRU00042"/>
    </source>
</evidence>
<feature type="compositionally biased region" description="Basic and acidic residues" evidence="2">
    <location>
        <begin position="9"/>
        <end position="20"/>
    </location>
</feature>
<keyword evidence="5" id="KW-1185">Reference proteome</keyword>
<dbReference type="EMBL" id="KE148149">
    <property type="protein sequence ID" value="EPE08398.1"/>
    <property type="molecule type" value="Genomic_DNA"/>
</dbReference>
<evidence type="ECO:0000259" key="3">
    <source>
        <dbReference type="PROSITE" id="PS50157"/>
    </source>
</evidence>
<accession>S3CPB5</accession>
<dbReference type="PANTHER" id="PTHR38166:SF1">
    <property type="entry name" value="C2H2-TYPE DOMAIN-CONTAINING PROTEIN"/>
    <property type="match status" value="1"/>
</dbReference>
<feature type="compositionally biased region" description="Basic and acidic residues" evidence="2">
    <location>
        <begin position="111"/>
        <end position="124"/>
    </location>
</feature>
<dbReference type="VEuPathDB" id="FungiDB:F503_01181"/>
<dbReference type="STRING" id="1262450.S3CPB5"/>